<name>A0ABV6QIJ1_9ACTN</name>
<dbReference type="RefSeq" id="WP_380044511.1">
    <property type="nucleotide sequence ID" value="NZ_JBHLTC010000006.1"/>
</dbReference>
<comment type="caution">
    <text evidence="1">The sequence shown here is derived from an EMBL/GenBank/DDBJ whole genome shotgun (WGS) entry which is preliminary data.</text>
</comment>
<proteinExistence type="predicted"/>
<accession>A0ABV6QIJ1</accession>
<gene>
    <name evidence="1" type="ORF">ACFFGN_07040</name>
</gene>
<evidence type="ECO:0008006" key="3">
    <source>
        <dbReference type="Google" id="ProtNLM"/>
    </source>
</evidence>
<evidence type="ECO:0000313" key="1">
    <source>
        <dbReference type="EMBL" id="MFC0623811.1"/>
    </source>
</evidence>
<dbReference type="Proteomes" id="UP001589890">
    <property type="component" value="Unassembled WGS sequence"/>
</dbReference>
<evidence type="ECO:0000313" key="2">
    <source>
        <dbReference type="Proteomes" id="UP001589890"/>
    </source>
</evidence>
<reference evidence="1 2" key="1">
    <citation type="submission" date="2024-09" db="EMBL/GenBank/DDBJ databases">
        <authorList>
            <person name="Sun Q."/>
            <person name="Mori K."/>
        </authorList>
    </citation>
    <scope>NUCLEOTIDE SEQUENCE [LARGE SCALE GENOMIC DNA]</scope>
    <source>
        <strain evidence="1 2">CGMCC 1.15906</strain>
    </source>
</reference>
<keyword evidence="2" id="KW-1185">Reference proteome</keyword>
<organism evidence="1 2">
    <name type="scientific">Kribbella deserti</name>
    <dbReference type="NCBI Taxonomy" id="1926257"/>
    <lineage>
        <taxon>Bacteria</taxon>
        <taxon>Bacillati</taxon>
        <taxon>Actinomycetota</taxon>
        <taxon>Actinomycetes</taxon>
        <taxon>Propionibacteriales</taxon>
        <taxon>Kribbellaceae</taxon>
        <taxon>Kribbella</taxon>
    </lineage>
</organism>
<dbReference type="EMBL" id="JBHLTC010000006">
    <property type="protein sequence ID" value="MFC0623811.1"/>
    <property type="molecule type" value="Genomic_DNA"/>
</dbReference>
<sequence>MANPNKAKGDRFELELTRFLAEVHGRQVRRPHQEGYEDVGDIHLSPFVIQAKNYRSVTEALNVGLAGAAVQAVRAEEPYGVVAVKRRGKSAEHAYIAMTAATFRDLVRRLAEAETR</sequence>
<protein>
    <recommendedName>
        <fullName evidence="3">Holliday junction resolvase</fullName>
    </recommendedName>
</protein>